<dbReference type="Proteomes" id="UP000294927">
    <property type="component" value="Unassembled WGS sequence"/>
</dbReference>
<evidence type="ECO:0000313" key="2">
    <source>
        <dbReference type="Proteomes" id="UP000294927"/>
    </source>
</evidence>
<dbReference type="EMBL" id="SOCP01000002">
    <property type="protein sequence ID" value="TDV56363.1"/>
    <property type="molecule type" value="Genomic_DNA"/>
</dbReference>
<proteinExistence type="predicted"/>
<dbReference type="InterPro" id="IPR036102">
    <property type="entry name" value="OsmC/Ohrsf"/>
</dbReference>
<evidence type="ECO:0000313" key="1">
    <source>
        <dbReference type="EMBL" id="TDV56363.1"/>
    </source>
</evidence>
<dbReference type="AlphaFoldDB" id="A0A4R7W1D3"/>
<dbReference type="SUPFAM" id="SSF82784">
    <property type="entry name" value="OsmC-like"/>
    <property type="match status" value="1"/>
</dbReference>
<dbReference type="InterPro" id="IPR015946">
    <property type="entry name" value="KH_dom-like_a/b"/>
</dbReference>
<dbReference type="OrthoDB" id="9804010at2"/>
<comment type="caution">
    <text evidence="1">The sequence shown here is derived from an EMBL/GenBank/DDBJ whole genome shotgun (WGS) entry which is preliminary data.</text>
</comment>
<dbReference type="Gene3D" id="3.30.300.20">
    <property type="match status" value="1"/>
</dbReference>
<protein>
    <submittedName>
        <fullName evidence="1">Putative redox protein</fullName>
    </submittedName>
</protein>
<gene>
    <name evidence="1" type="ORF">CLV71_102430</name>
</gene>
<name>A0A4R7W1D3_9PSEU</name>
<reference evidence="1 2" key="1">
    <citation type="submission" date="2019-03" db="EMBL/GenBank/DDBJ databases">
        <title>Genomic Encyclopedia of Archaeal and Bacterial Type Strains, Phase II (KMG-II): from individual species to whole genera.</title>
        <authorList>
            <person name="Goeker M."/>
        </authorList>
    </citation>
    <scope>NUCLEOTIDE SEQUENCE [LARGE SCALE GENOMIC DNA]</scope>
    <source>
        <strain evidence="1 2">DSM 45499</strain>
    </source>
</reference>
<dbReference type="InterPro" id="IPR003718">
    <property type="entry name" value="OsmC/Ohr_fam"/>
</dbReference>
<accession>A0A4R7W1D3</accession>
<keyword evidence="2" id="KW-1185">Reference proteome</keyword>
<dbReference type="PANTHER" id="PTHR34352:SF1">
    <property type="entry name" value="PROTEIN YHFA"/>
    <property type="match status" value="1"/>
</dbReference>
<dbReference type="Pfam" id="PF02566">
    <property type="entry name" value="OsmC"/>
    <property type="match status" value="1"/>
</dbReference>
<sequence>MSQPVQRAVTVAVDPAEALFDAADEHGHHVHMDLGGKLGKQNGRATAARDLLLMALAGCSGSSFLAELHRRGKVPHSLDIAVTGELATTRPAVFRAIALHLSVSGDDLDEESLTAAAQACHGDCSVHATLSHVADITTTYEVVPVPAPTGGHR</sequence>
<dbReference type="PANTHER" id="PTHR34352">
    <property type="entry name" value="PROTEIN YHFA"/>
    <property type="match status" value="1"/>
</dbReference>
<organism evidence="1 2">
    <name type="scientific">Actinophytocola oryzae</name>
    <dbReference type="NCBI Taxonomy" id="502181"/>
    <lineage>
        <taxon>Bacteria</taxon>
        <taxon>Bacillati</taxon>
        <taxon>Actinomycetota</taxon>
        <taxon>Actinomycetes</taxon>
        <taxon>Pseudonocardiales</taxon>
        <taxon>Pseudonocardiaceae</taxon>
    </lineage>
</organism>
<dbReference type="RefSeq" id="WP_133901612.1">
    <property type="nucleotide sequence ID" value="NZ_SOCP01000002.1"/>
</dbReference>